<comment type="similarity">
    <text evidence="2">Belongs to the oligopeptide OPT transporter family.</text>
</comment>
<dbReference type="EMBL" id="JACEFI010000020">
    <property type="protein sequence ID" value="KAH0593478.1"/>
    <property type="molecule type" value="Genomic_DNA"/>
</dbReference>
<evidence type="ECO:0000256" key="7">
    <source>
        <dbReference type="ARBA" id="ARBA00022989"/>
    </source>
</evidence>
<feature type="transmembrane region" description="Helical" evidence="10">
    <location>
        <begin position="630"/>
        <end position="651"/>
    </location>
</feature>
<evidence type="ECO:0008006" key="13">
    <source>
        <dbReference type="Google" id="ProtNLM"/>
    </source>
</evidence>
<organism evidence="11 12">
    <name type="scientific">Metarhizium humberi</name>
    <dbReference type="NCBI Taxonomy" id="2596975"/>
    <lineage>
        <taxon>Eukaryota</taxon>
        <taxon>Fungi</taxon>
        <taxon>Dikarya</taxon>
        <taxon>Ascomycota</taxon>
        <taxon>Pezizomycotina</taxon>
        <taxon>Sordariomycetes</taxon>
        <taxon>Hypocreomycetidae</taxon>
        <taxon>Hypocreales</taxon>
        <taxon>Clavicipitaceae</taxon>
        <taxon>Metarhizium</taxon>
    </lineage>
</organism>
<feature type="compositionally biased region" description="Polar residues" evidence="9">
    <location>
        <begin position="27"/>
        <end position="36"/>
    </location>
</feature>
<evidence type="ECO:0000256" key="10">
    <source>
        <dbReference type="SAM" id="Phobius"/>
    </source>
</evidence>
<feature type="transmembrane region" description="Helical" evidence="10">
    <location>
        <begin position="428"/>
        <end position="446"/>
    </location>
</feature>
<dbReference type="Proteomes" id="UP000764110">
    <property type="component" value="Unassembled WGS sequence"/>
</dbReference>
<feature type="transmembrane region" description="Helical" evidence="10">
    <location>
        <begin position="537"/>
        <end position="560"/>
    </location>
</feature>
<feature type="transmembrane region" description="Helical" evidence="10">
    <location>
        <begin position="326"/>
        <end position="346"/>
    </location>
</feature>
<dbReference type="InterPro" id="IPR004813">
    <property type="entry name" value="OPT"/>
</dbReference>
<feature type="transmembrane region" description="Helical" evidence="10">
    <location>
        <begin position="831"/>
        <end position="854"/>
    </location>
</feature>
<evidence type="ECO:0000256" key="5">
    <source>
        <dbReference type="ARBA" id="ARBA00022856"/>
    </source>
</evidence>
<feature type="transmembrane region" description="Helical" evidence="10">
    <location>
        <begin position="391"/>
        <end position="416"/>
    </location>
</feature>
<evidence type="ECO:0000313" key="11">
    <source>
        <dbReference type="EMBL" id="KAH0593478.1"/>
    </source>
</evidence>
<dbReference type="InterPro" id="IPR004648">
    <property type="entry name" value="Oligpept_transpt"/>
</dbReference>
<feature type="transmembrane region" description="Helical" evidence="10">
    <location>
        <begin position="458"/>
        <end position="480"/>
    </location>
</feature>
<gene>
    <name evidence="11" type="ORF">MHUMG1_08615</name>
</gene>
<dbReference type="NCBIfam" id="TIGR00728">
    <property type="entry name" value="OPT_sfam"/>
    <property type="match status" value="1"/>
</dbReference>
<keyword evidence="8 10" id="KW-0472">Membrane</keyword>
<evidence type="ECO:0000256" key="9">
    <source>
        <dbReference type="SAM" id="MobiDB-lite"/>
    </source>
</evidence>
<keyword evidence="7 10" id="KW-1133">Transmembrane helix</keyword>
<evidence type="ECO:0000256" key="8">
    <source>
        <dbReference type="ARBA" id="ARBA00023136"/>
    </source>
</evidence>
<feature type="transmembrane region" description="Helical" evidence="10">
    <location>
        <begin position="716"/>
        <end position="740"/>
    </location>
</feature>
<evidence type="ECO:0000256" key="2">
    <source>
        <dbReference type="ARBA" id="ARBA00008807"/>
    </source>
</evidence>
<keyword evidence="4 10" id="KW-0812">Transmembrane</keyword>
<evidence type="ECO:0000256" key="6">
    <source>
        <dbReference type="ARBA" id="ARBA00022927"/>
    </source>
</evidence>
<evidence type="ECO:0000256" key="3">
    <source>
        <dbReference type="ARBA" id="ARBA00022448"/>
    </source>
</evidence>
<accession>A0A9P8S4R9</accession>
<feature type="compositionally biased region" description="Basic residues" evidence="9">
    <location>
        <begin position="65"/>
        <end position="78"/>
    </location>
</feature>
<evidence type="ECO:0000313" key="12">
    <source>
        <dbReference type="Proteomes" id="UP000764110"/>
    </source>
</evidence>
<feature type="transmembrane region" description="Helical" evidence="10">
    <location>
        <begin position="602"/>
        <end position="624"/>
    </location>
</feature>
<feature type="transmembrane region" description="Helical" evidence="10">
    <location>
        <begin position="246"/>
        <end position="266"/>
    </location>
</feature>
<dbReference type="Pfam" id="PF03169">
    <property type="entry name" value="OPT"/>
    <property type="match status" value="1"/>
</dbReference>
<proteinExistence type="inferred from homology"/>
<feature type="region of interest" description="Disordered" evidence="9">
    <location>
        <begin position="1"/>
        <end position="129"/>
    </location>
</feature>
<evidence type="ECO:0000256" key="4">
    <source>
        <dbReference type="ARBA" id="ARBA00022692"/>
    </source>
</evidence>
<evidence type="ECO:0000256" key="1">
    <source>
        <dbReference type="ARBA" id="ARBA00004141"/>
    </source>
</evidence>
<feature type="transmembrane region" description="Helical" evidence="10">
    <location>
        <begin position="866"/>
        <end position="890"/>
    </location>
</feature>
<feature type="transmembrane region" description="Helical" evidence="10">
    <location>
        <begin position="220"/>
        <end position="240"/>
    </location>
</feature>
<comment type="caution">
    <text evidence="11">The sequence shown here is derived from an EMBL/GenBank/DDBJ whole genome shotgun (WGS) entry which is preliminary data.</text>
</comment>
<keyword evidence="3" id="KW-0813">Transport</keyword>
<keyword evidence="5" id="KW-0571">Peptide transport</keyword>
<sequence>MDSRRRPNCKSSVKRLNIQKSAAGPAQGQTPVTGKSHNALGPFHGMMVTRPRANAGKENQDGRAGIRKPFPKRRRRPHVLTQQDQPAKKAQVDRPFPTPPPPATPSFKDLSKTPSTMAPGQQDEPLSDAVTAQPTVVTEDAAAAVGVDEKAGPQIAADQHSDSLSKDAENNGARVLYNVVNANGEEEAVSEDDPRVRDIPPYVRRIVSFKDDTTEPTLTFRYFLLTILFVAPGAFLSQMAHFRTTYAPYSVFFVQIASNYVGVWLAKVLPAWRVRIPLTRYGFSLNPGPFSTKEHVLVTISAASGATYNLGYTPISMSELYFGERVNGAVAVFFMLAITWTGYSYAALARQFLIYDPQYPWFQALCQTALFETQKKQRENPSPLSSKQMRVFFGVLVAVILWQFLPEFVFPMLGSLAFLCWVAPRSPVANFIGAGFGGMGFLNLSLDWSSIASGASLFLTPWWTQVIMFVAFAVNCWVLLPAAKWGNLASWNHGLMSNRVFLENGTRYPLSELLTPDMRLNTTAYAQHGDLYVGAQYLWNMFFDYAAYASALVWMALFGFRQVRASVEKFLERRTARDGRKVTEQYDDQINVLQRPYDEIPFWWFAALFAVSLVIMVVICARGLIFIPVWTYFVGIATGAVVVVPLGWLYALSNFQLAIGSTNELLYGLMINAVSGWKNPCGASAYGSVAGDAWYRAQLNLQDMKIGHYMHVPPKAVFFSQIFGSLIGIPIDYAVIRWVLDTKFDYLAGVKEDPTHQWTGQSLASSLTLGVQYVLVGPRRLFQQHLFKVVPYGFLVGAAAPVVLFLLHKKFPRAKFNLFNTTIFFSSMSTFYGNISTGYFSSFLGGFVVMFWCYRYKYELWARWNYMLAAAFDAGFNFNMLLIFLCFGAGKIVNMPHWWGNNADSSERCFALDS</sequence>
<keyword evidence="6" id="KW-0653">Protein transport</keyword>
<protein>
    <recommendedName>
        <fullName evidence="13">Oligopeptide transporter OPT superfamily</fullName>
    </recommendedName>
</protein>
<reference evidence="11 12" key="1">
    <citation type="submission" date="2020-07" db="EMBL/GenBank/DDBJ databases">
        <title>Metarhizium humberi genome.</title>
        <authorList>
            <person name="Lysoe E."/>
        </authorList>
    </citation>
    <scope>NUCLEOTIDE SEQUENCE [LARGE SCALE GENOMIC DNA]</scope>
    <source>
        <strain evidence="11 12">ESALQ1638</strain>
    </source>
</reference>
<feature type="transmembrane region" description="Helical" evidence="10">
    <location>
        <begin position="789"/>
        <end position="811"/>
    </location>
</feature>
<dbReference type="GO" id="GO:0035673">
    <property type="term" value="F:oligopeptide transmembrane transporter activity"/>
    <property type="evidence" value="ECO:0007669"/>
    <property type="project" value="InterPro"/>
</dbReference>
<keyword evidence="12" id="KW-1185">Reference proteome</keyword>
<dbReference type="AlphaFoldDB" id="A0A9P8S4R9"/>
<dbReference type="GO" id="GO:0015031">
    <property type="term" value="P:protein transport"/>
    <property type="evidence" value="ECO:0007669"/>
    <property type="project" value="UniProtKB-KW"/>
</dbReference>
<name>A0A9P8S4R9_9HYPO</name>
<comment type="subcellular location">
    <subcellularLocation>
        <location evidence="1">Membrane</location>
        <topology evidence="1">Multi-pass membrane protein</topology>
    </subcellularLocation>
</comment>
<dbReference type="PANTHER" id="PTHR22601">
    <property type="entry name" value="ISP4 LIKE PROTEIN"/>
    <property type="match status" value="1"/>
</dbReference>
<dbReference type="GO" id="GO:0016020">
    <property type="term" value="C:membrane"/>
    <property type="evidence" value="ECO:0007669"/>
    <property type="project" value="UniProtKB-SubCell"/>
</dbReference>